<protein>
    <submittedName>
        <fullName evidence="1">Uncharacterized protein</fullName>
    </submittedName>
</protein>
<keyword evidence="2" id="KW-1185">Reference proteome</keyword>
<proteinExistence type="predicted"/>
<dbReference type="Proteomes" id="UP001427805">
    <property type="component" value="Unassembled WGS sequence"/>
</dbReference>
<evidence type="ECO:0000313" key="1">
    <source>
        <dbReference type="EMBL" id="MEN3748857.1"/>
    </source>
</evidence>
<dbReference type="EMBL" id="JBDIZK010000010">
    <property type="protein sequence ID" value="MEN3748857.1"/>
    <property type="molecule type" value="Genomic_DNA"/>
</dbReference>
<organism evidence="1 2">
    <name type="scientific">Sphingomonas rustica</name>
    <dbReference type="NCBI Taxonomy" id="3103142"/>
    <lineage>
        <taxon>Bacteria</taxon>
        <taxon>Pseudomonadati</taxon>
        <taxon>Pseudomonadota</taxon>
        <taxon>Alphaproteobacteria</taxon>
        <taxon>Sphingomonadales</taxon>
        <taxon>Sphingomonadaceae</taxon>
        <taxon>Sphingomonas</taxon>
    </lineage>
</organism>
<dbReference type="RefSeq" id="WP_346247895.1">
    <property type="nucleotide sequence ID" value="NZ_JBDIZK010000010.1"/>
</dbReference>
<sequence>MAGHSFGWRTLVIVTGLIIALILPATAWARDYDLRHFVCPLGGQKFSHDVGYESFPFLTLPDGSWLGDALIGAQIPVCPDNGLVILPDFEAMRLSDEQAMKYRTYTPSEIARLPALIADPTYVALKAEGRHAQAYWLATQLGVSAETRFHLLQRSTWAALLPQLRRTRVERFAADGPALIDQLSGPEDAKRLYRLYIVNALRELGRFEEALAALDHLVPPSPKPGETDEPAANDFIPLRLAIAARDHSRFAVDMLPEKAMSLFCTGDAAPPYDQMTSPPVQACATRRQREAREMEQDRADRIRFRANPQLVAEQCAATPAGRRSDALVSACERASADKLMVDGPALVRRCESTDGQERARVLFQACSRYLEYLAHELGRAIAEDADARSILCAGGSYILTTADIQVPEPCEYADEIAGARLAQQLGGDTDFERQCANRSELKLPRPMSIACDQHSDATAEVEIQRLAGDRAAWKRECGRYVKSGKVSLDLIMRDPKVGICADSQDARPYLAEKAAGEAKGLVCRITLLGVQCQTPAERDAEMADKAHVISDENPVAHAHAAAIIAEAKARRSASGAQPSP</sequence>
<reference evidence="1 2" key="1">
    <citation type="submission" date="2024-05" db="EMBL/GenBank/DDBJ databases">
        <title>Sphingomonas sp. HF-S3 16S ribosomal RNA gene Genome sequencing and assembly.</title>
        <authorList>
            <person name="Lee H."/>
        </authorList>
    </citation>
    <scope>NUCLEOTIDE SEQUENCE [LARGE SCALE GENOMIC DNA]</scope>
    <source>
        <strain evidence="1 2">HF-S3</strain>
    </source>
</reference>
<accession>A0ABV0BEQ7</accession>
<evidence type="ECO:0000313" key="2">
    <source>
        <dbReference type="Proteomes" id="UP001427805"/>
    </source>
</evidence>
<name>A0ABV0BEQ7_9SPHN</name>
<comment type="caution">
    <text evidence="1">The sequence shown here is derived from an EMBL/GenBank/DDBJ whole genome shotgun (WGS) entry which is preliminary data.</text>
</comment>
<gene>
    <name evidence="1" type="ORF">TPR58_16905</name>
</gene>